<evidence type="ECO:0000313" key="3">
    <source>
        <dbReference type="Proteomes" id="UP000218965"/>
    </source>
</evidence>
<dbReference type="InterPro" id="IPR007214">
    <property type="entry name" value="YbaK/aa-tRNA-synth-assoc-dom"/>
</dbReference>
<reference evidence="3" key="1">
    <citation type="submission" date="2015-12" db="EMBL/GenBank/DDBJ databases">
        <authorList>
            <person name="Shamseldin A."/>
            <person name="Moawad H."/>
            <person name="Abd El-Rahim W.M."/>
            <person name="Sadowsky M.J."/>
        </authorList>
    </citation>
    <scope>NUCLEOTIDE SEQUENCE [LARGE SCALE GENOMIC DNA]</scope>
    <source>
        <strain evidence="3">JAM AC0309</strain>
    </source>
</reference>
<organism evidence="2 3">
    <name type="scientific">Microcella alkaliphila</name>
    <dbReference type="NCBI Taxonomy" id="279828"/>
    <lineage>
        <taxon>Bacteria</taxon>
        <taxon>Bacillati</taxon>
        <taxon>Actinomycetota</taxon>
        <taxon>Actinomycetes</taxon>
        <taxon>Micrococcales</taxon>
        <taxon>Microbacteriaceae</taxon>
        <taxon>Microcella</taxon>
    </lineage>
</organism>
<dbReference type="KEGG" id="malk:MalAC0309_1506"/>
<dbReference type="OrthoDB" id="8536235at2"/>
<dbReference type="Gene3D" id="3.90.960.10">
    <property type="entry name" value="YbaK/aminoacyl-tRNA synthetase-associated domain"/>
    <property type="match status" value="1"/>
</dbReference>
<dbReference type="RefSeq" id="WP_096421494.1">
    <property type="nucleotide sequence ID" value="NZ_AP017315.1"/>
</dbReference>
<dbReference type="Proteomes" id="UP000218965">
    <property type="component" value="Chromosome"/>
</dbReference>
<dbReference type="CDD" id="cd04333">
    <property type="entry name" value="ProX_deacylase"/>
    <property type="match status" value="1"/>
</dbReference>
<dbReference type="SUPFAM" id="SSF55826">
    <property type="entry name" value="YbaK/ProRS associated domain"/>
    <property type="match status" value="1"/>
</dbReference>
<dbReference type="PANTHER" id="PTHR30411">
    <property type="entry name" value="CYTOPLASMIC PROTEIN"/>
    <property type="match status" value="1"/>
</dbReference>
<reference evidence="2 3" key="2">
    <citation type="submission" date="2016-01" db="EMBL/GenBank/DDBJ databases">
        <title>Microcella alkaliphila JAM AC0309 whole genome shotgun sequence.</title>
        <authorList>
            <person name="Kurata A."/>
            <person name="Hirose Y."/>
            <person name="Kishimoto N."/>
            <person name="Kobayashi T."/>
        </authorList>
    </citation>
    <scope>NUCLEOTIDE SEQUENCE [LARGE SCALE GENOMIC DNA]</scope>
    <source>
        <strain evidence="2 3">JAM AC0309</strain>
    </source>
</reference>
<gene>
    <name evidence="2" type="ORF">MalAC0309_1506</name>
</gene>
<dbReference type="GO" id="GO:0002161">
    <property type="term" value="F:aminoacyl-tRNA deacylase activity"/>
    <property type="evidence" value="ECO:0007669"/>
    <property type="project" value="InterPro"/>
</dbReference>
<name>A0A0U5BPZ9_9MICO</name>
<protein>
    <submittedName>
        <fullName evidence="2">Membrane protein</fullName>
    </submittedName>
</protein>
<dbReference type="Pfam" id="PF04073">
    <property type="entry name" value="tRNA_edit"/>
    <property type="match status" value="1"/>
</dbReference>
<feature type="domain" description="YbaK/aminoacyl-tRNA synthetase-associated" evidence="1">
    <location>
        <begin position="26"/>
        <end position="151"/>
    </location>
</feature>
<accession>A0A0U5BPZ9</accession>
<dbReference type="AlphaFoldDB" id="A0A0U5BPZ9"/>
<dbReference type="InterPro" id="IPR036754">
    <property type="entry name" value="YbaK/aa-tRNA-synt-asso_dom_sf"/>
</dbReference>
<evidence type="ECO:0000259" key="1">
    <source>
        <dbReference type="Pfam" id="PF04073"/>
    </source>
</evidence>
<evidence type="ECO:0000313" key="2">
    <source>
        <dbReference type="EMBL" id="BAU32358.1"/>
    </source>
</evidence>
<dbReference type="EMBL" id="AP017315">
    <property type="protein sequence ID" value="BAU32358.1"/>
    <property type="molecule type" value="Genomic_DNA"/>
</dbReference>
<proteinExistence type="predicted"/>
<dbReference type="PANTHER" id="PTHR30411:SF1">
    <property type="entry name" value="CYTOPLASMIC PROTEIN"/>
    <property type="match status" value="1"/>
</dbReference>
<sequence length="163" mass="17003">MAPSGLERFRAATVHLDLDVRRMPDSTHTAAEAAAVLGVAEGQIVKSLVFVAVRDGADAGHEVAEPILVLVPGDRRADLALLAQATGARIEKADARTVKSATGFSIGGVPPIGHPHPVPTWIDASFDRFDVLWAAAGSAYDNFSLTPAQLIEWSGGRVAAVSS</sequence>